<dbReference type="InterPro" id="IPR029063">
    <property type="entry name" value="SAM-dependent_MTases_sf"/>
</dbReference>
<dbReference type="Pfam" id="PF10119">
    <property type="entry name" value="MethyTransf_Reg"/>
    <property type="match status" value="1"/>
</dbReference>
<accession>A0A5B7ZLU5</accession>
<dbReference type="Gene3D" id="3.40.50.150">
    <property type="entry name" value="Vaccinia Virus protein VP39"/>
    <property type="match status" value="1"/>
</dbReference>
<dbReference type="PANTHER" id="PTHR43667:SF2">
    <property type="entry name" value="FATTY ACID C-METHYL TRANSFERASE"/>
    <property type="match status" value="1"/>
</dbReference>
<reference evidence="4 5" key="1">
    <citation type="submission" date="2019-06" db="EMBL/GenBank/DDBJ databases">
        <title>Thermomonas aquatica sp. nov., isolated from an industrial wastewater treatment plant.</title>
        <authorList>
            <person name="Jeon J.H."/>
            <person name="Park D.-S."/>
        </authorList>
    </citation>
    <scope>NUCLEOTIDE SEQUENCE [LARGE SCALE GENOMIC DNA]</scope>
    <source>
        <strain evidence="4 5">SY21</strain>
    </source>
</reference>
<sequence>MPMPDSFAYDVLEYPSHVHPQMHPSRLAAIARLHGIAAASPTDCRLLEVGCGDGLQLVTLAMAYPRSRFVGVDMSQAAIARGEAIRARLGLDNLQLVAADLLEWNAGPVPYDYIVAHGFYSWVPDFVRERLLALCNQAMAPAGIAYVSYNALPGCHIRRMVWEMMKFHARDIDDPRGKIEHAQGFLAWLGHDALPSKLVYGEVVRHEARELLSRTDSSVLFHDDMAAINQPFLFSEFAAQARRHGLAYLAEADYFEMNDKVLESAEARERLSTLAGDAPLLKEQYLDFLKGRRFRQTLLCHERIPVQRDPSMPAALEMDVVAQLRAEIPEGTAPDLAAGVAIRFSNADGAALVIDHPVAKAALTLVGEAFPGPVAAAELLQSARKLCASDAAVDDDAAVLAHTLTAAFQMGLLLLHCDAPRFATQAGEHPRTSALAQLQLDTGTDLVTSLRPSMVRLDSRLALELVRLLDGKRDRTAILHDLSQRMAALPMPDDAGGETFQPVEWWQQQLAGKLEDGLQQTARMALLAEE</sequence>
<dbReference type="InterPro" id="IPR050723">
    <property type="entry name" value="CFA/CMAS"/>
</dbReference>
<dbReference type="PANTHER" id="PTHR43667">
    <property type="entry name" value="CYCLOPROPANE-FATTY-ACYL-PHOSPHOLIPID SYNTHASE"/>
    <property type="match status" value="1"/>
</dbReference>
<evidence type="ECO:0000259" key="1">
    <source>
        <dbReference type="Pfam" id="PF10119"/>
    </source>
</evidence>
<evidence type="ECO:0000313" key="5">
    <source>
        <dbReference type="Proteomes" id="UP000308149"/>
    </source>
</evidence>
<dbReference type="OrthoDB" id="9777830at2"/>
<dbReference type="EMBL" id="CP040871">
    <property type="protein sequence ID" value="QDA56254.1"/>
    <property type="molecule type" value="Genomic_DNA"/>
</dbReference>
<dbReference type="InterPro" id="IPR048976">
    <property type="entry name" value="WHD_PKMT"/>
</dbReference>
<gene>
    <name evidence="4" type="ORF">FHQ07_02430</name>
</gene>
<dbReference type="CDD" id="cd02440">
    <property type="entry name" value="AdoMet_MTases"/>
    <property type="match status" value="1"/>
</dbReference>
<organism evidence="4 5">
    <name type="scientific">Thermomonas aquatica</name>
    <dbReference type="NCBI Taxonomy" id="2202149"/>
    <lineage>
        <taxon>Bacteria</taxon>
        <taxon>Pseudomonadati</taxon>
        <taxon>Pseudomonadota</taxon>
        <taxon>Gammaproteobacteria</taxon>
        <taxon>Lysobacterales</taxon>
        <taxon>Lysobacteraceae</taxon>
        <taxon>Thermomonas</taxon>
    </lineage>
</organism>
<evidence type="ECO:0000259" key="3">
    <source>
        <dbReference type="Pfam" id="PF21782"/>
    </source>
</evidence>
<dbReference type="Pfam" id="PF13649">
    <property type="entry name" value="Methyltransf_25"/>
    <property type="match status" value="1"/>
</dbReference>
<keyword evidence="5" id="KW-1185">Reference proteome</keyword>
<feature type="domain" description="Methyltransferase regulatory" evidence="1">
    <location>
        <begin position="217"/>
        <end position="301"/>
    </location>
</feature>
<dbReference type="InterPro" id="IPR018773">
    <property type="entry name" value="MeTrfase_reg_dom_prd"/>
</dbReference>
<dbReference type="InterPro" id="IPR041698">
    <property type="entry name" value="Methyltransf_25"/>
</dbReference>
<feature type="domain" description="PKMT C-terminal winged helix" evidence="3">
    <location>
        <begin position="428"/>
        <end position="526"/>
    </location>
</feature>
<proteinExistence type="predicted"/>
<keyword evidence="4" id="KW-0808">Transferase</keyword>
<dbReference type="AlphaFoldDB" id="A0A5B7ZLU5"/>
<feature type="domain" description="Methyltransferase" evidence="2">
    <location>
        <begin position="47"/>
        <end position="143"/>
    </location>
</feature>
<dbReference type="KEGG" id="thes:FHQ07_02430"/>
<dbReference type="SUPFAM" id="SSF53335">
    <property type="entry name" value="S-adenosyl-L-methionine-dependent methyltransferases"/>
    <property type="match status" value="1"/>
</dbReference>
<evidence type="ECO:0000313" key="4">
    <source>
        <dbReference type="EMBL" id="QDA56254.1"/>
    </source>
</evidence>
<keyword evidence="4" id="KW-0489">Methyltransferase</keyword>
<dbReference type="Pfam" id="PF21782">
    <property type="entry name" value="WHD_PKMT"/>
    <property type="match status" value="1"/>
</dbReference>
<dbReference type="GO" id="GO:0008168">
    <property type="term" value="F:methyltransferase activity"/>
    <property type="evidence" value="ECO:0007669"/>
    <property type="project" value="UniProtKB-KW"/>
</dbReference>
<name>A0A5B7ZLU5_9GAMM</name>
<protein>
    <submittedName>
        <fullName evidence="4">Methyltransferase domain-containing protein</fullName>
    </submittedName>
</protein>
<evidence type="ECO:0000259" key="2">
    <source>
        <dbReference type="Pfam" id="PF13649"/>
    </source>
</evidence>
<dbReference type="Proteomes" id="UP000308149">
    <property type="component" value="Chromosome"/>
</dbReference>
<dbReference type="GO" id="GO:0032259">
    <property type="term" value="P:methylation"/>
    <property type="evidence" value="ECO:0007669"/>
    <property type="project" value="UniProtKB-KW"/>
</dbReference>